<feature type="active site" evidence="8">
    <location>
        <position position="179"/>
    </location>
</feature>
<dbReference type="GO" id="GO:0006601">
    <property type="term" value="P:creatine biosynthetic process"/>
    <property type="evidence" value="ECO:0007669"/>
    <property type="project" value="UniProtKB-UniPathway"/>
</dbReference>
<dbReference type="AlphaFoldDB" id="A0A5N7A7Z1"/>
<reference evidence="9 10" key="1">
    <citation type="submission" date="2019-04" db="EMBL/GenBank/DDBJ databases">
        <title>Friends and foes A comparative genomics studyof 23 Aspergillus species from section Flavi.</title>
        <authorList>
            <consortium name="DOE Joint Genome Institute"/>
            <person name="Kjaerbolling I."/>
            <person name="Vesth T."/>
            <person name="Frisvad J.C."/>
            <person name="Nybo J.L."/>
            <person name="Theobald S."/>
            <person name="Kildgaard S."/>
            <person name="Isbrandt T."/>
            <person name="Kuo A."/>
            <person name="Sato A."/>
            <person name="Lyhne E.K."/>
            <person name="Kogle M.E."/>
            <person name="Wiebenga A."/>
            <person name="Kun R.S."/>
            <person name="Lubbers R.J."/>
            <person name="Makela M.R."/>
            <person name="Barry K."/>
            <person name="Chovatia M."/>
            <person name="Clum A."/>
            <person name="Daum C."/>
            <person name="Haridas S."/>
            <person name="He G."/>
            <person name="LaButti K."/>
            <person name="Lipzen A."/>
            <person name="Mondo S."/>
            <person name="Riley R."/>
            <person name="Salamov A."/>
            <person name="Simmons B.A."/>
            <person name="Magnuson J.K."/>
            <person name="Henrissat B."/>
            <person name="Mortensen U.H."/>
            <person name="Larsen T.O."/>
            <person name="Devries R.P."/>
            <person name="Grigoriev I.V."/>
            <person name="Machida M."/>
            <person name="Baker S.E."/>
            <person name="Andersen M.R."/>
        </authorList>
    </citation>
    <scope>NUCLEOTIDE SEQUENCE [LARGE SCALE GENOMIC DNA]</scope>
    <source>
        <strain evidence="9 10">CBS 763.97</strain>
    </source>
</reference>
<dbReference type="Gene3D" id="3.75.10.10">
    <property type="entry name" value="L-arginine/glycine Amidinotransferase, Chain A"/>
    <property type="match status" value="1"/>
</dbReference>
<evidence type="ECO:0000256" key="4">
    <source>
        <dbReference type="ARBA" id="ARBA00016069"/>
    </source>
</evidence>
<evidence type="ECO:0000256" key="3">
    <source>
        <dbReference type="ARBA" id="ARBA00012351"/>
    </source>
</evidence>
<keyword evidence="10" id="KW-1185">Reference proteome</keyword>
<evidence type="ECO:0000313" key="9">
    <source>
        <dbReference type="EMBL" id="KAE8365971.1"/>
    </source>
</evidence>
<evidence type="ECO:0000256" key="5">
    <source>
        <dbReference type="ARBA" id="ARBA00022679"/>
    </source>
</evidence>
<dbReference type="GO" id="GO:0005758">
    <property type="term" value="C:mitochondrial intermembrane space"/>
    <property type="evidence" value="ECO:0007669"/>
    <property type="project" value="TreeGrafter"/>
</dbReference>
<evidence type="ECO:0000256" key="2">
    <source>
        <dbReference type="ARBA" id="ARBA00006943"/>
    </source>
</evidence>
<dbReference type="PANTHER" id="PTHR10488">
    <property type="entry name" value="GLYCINE AMIDINOTRANSFERASE, MITOCHONDRIAL"/>
    <property type="match status" value="1"/>
</dbReference>
<dbReference type="RefSeq" id="XP_031929052.1">
    <property type="nucleotide sequence ID" value="XM_032075553.1"/>
</dbReference>
<dbReference type="GO" id="GO:0015068">
    <property type="term" value="F:glycine amidinotransferase activity"/>
    <property type="evidence" value="ECO:0007669"/>
    <property type="project" value="UniProtKB-EC"/>
</dbReference>
<evidence type="ECO:0000256" key="7">
    <source>
        <dbReference type="ARBA" id="ARBA00033346"/>
    </source>
</evidence>
<dbReference type="Proteomes" id="UP000326268">
    <property type="component" value="Unassembled WGS sequence"/>
</dbReference>
<dbReference type="EC" id="2.1.4.1" evidence="3"/>
<name>A0A5N7A7Z1_9EURO</name>
<evidence type="ECO:0000256" key="8">
    <source>
        <dbReference type="PIRSR" id="PIRSR633195-1"/>
    </source>
</evidence>
<dbReference type="UniPathway" id="UPA00104">
    <property type="reaction ID" value="UER00579"/>
</dbReference>
<evidence type="ECO:0000256" key="1">
    <source>
        <dbReference type="ARBA" id="ARBA00004858"/>
    </source>
</evidence>
<dbReference type="GeneID" id="43659999"/>
<evidence type="ECO:0000256" key="6">
    <source>
        <dbReference type="ARBA" id="ARBA00031403"/>
    </source>
</evidence>
<comment type="similarity">
    <text evidence="2">Belongs to the amidinotransferase family.</text>
</comment>
<protein>
    <recommendedName>
        <fullName evidence="4">Glycine amidinotransferase, mitochondrial</fullName>
        <ecNumber evidence="3">2.1.4.1</ecNumber>
    </recommendedName>
    <alternativeName>
        <fullName evidence="6">L-arginine:glycine amidinotransferase</fullName>
    </alternativeName>
    <alternativeName>
        <fullName evidence="7">Transamidinase</fullName>
    </alternativeName>
</protein>
<proteinExistence type="inferred from homology"/>
<dbReference type="OrthoDB" id="10264242at2759"/>
<dbReference type="SUPFAM" id="SSF55909">
    <property type="entry name" value="Pentein"/>
    <property type="match status" value="1"/>
</dbReference>
<dbReference type="EMBL" id="ML737621">
    <property type="protein sequence ID" value="KAE8365971.1"/>
    <property type="molecule type" value="Genomic_DNA"/>
</dbReference>
<gene>
    <name evidence="9" type="ORF">BDV27DRAFT_171243</name>
</gene>
<dbReference type="InterPro" id="IPR033195">
    <property type="entry name" value="AmidinoTrfase"/>
</dbReference>
<keyword evidence="5 9" id="KW-0808">Transferase</keyword>
<dbReference type="PANTHER" id="PTHR10488:SF1">
    <property type="entry name" value="GLYCINE AMIDINOTRANSFERASE, MITOCHONDRIAL"/>
    <property type="match status" value="1"/>
</dbReference>
<organism evidence="9 10">
    <name type="scientific">Aspergillus caelatus</name>
    <dbReference type="NCBI Taxonomy" id="61420"/>
    <lineage>
        <taxon>Eukaryota</taxon>
        <taxon>Fungi</taxon>
        <taxon>Dikarya</taxon>
        <taxon>Ascomycota</taxon>
        <taxon>Pezizomycotina</taxon>
        <taxon>Eurotiomycetes</taxon>
        <taxon>Eurotiomycetidae</taxon>
        <taxon>Eurotiales</taxon>
        <taxon>Aspergillaceae</taxon>
        <taxon>Aspergillus</taxon>
        <taxon>Aspergillus subgen. Circumdati</taxon>
    </lineage>
</organism>
<comment type="pathway">
    <text evidence="1">Amine and polyamine biosynthesis; creatine biosynthesis; creatine from L-arginine and glycine: step 1/2.</text>
</comment>
<dbReference type="CDD" id="cd21113">
    <property type="entry name" value="amidinotransferase-like"/>
    <property type="match status" value="1"/>
</dbReference>
<evidence type="ECO:0000313" key="10">
    <source>
        <dbReference type="Proteomes" id="UP000326268"/>
    </source>
</evidence>
<feature type="active site" evidence="8">
    <location>
        <position position="228"/>
    </location>
</feature>
<feature type="active site" description="Amidino-cysteine intermediate" evidence="8">
    <location>
        <position position="337"/>
    </location>
</feature>
<accession>A0A5N7A7Z1</accession>
<sequence length="345" mass="38162">MSYSANTPSIQADNEWSPLKAVIVGRAGRACFPAGAPAMIEATMPSEHVHRFKPRSIFPDDIIAKAEAELDFFAAILKAEGIQVYRPKAGIDWLAEEGYTGAMPRDGLMSVGNVLIEACFAWDCRSREIELAYGEVLEELGKDDRVTIVRRPAESFANTLLDGEPSAPWIINESRPAFDVADFMRFGKVIIGQYSHVTNKAGVNYIQSHLPQGYRIEMLEVNDPNAMHIDATILPLREGLMVYHPKKVTEAALRAHKVLADWNLVAYPFIPQGPGPEDPPLYMTSPWLSLNALVLDGERVVVEASDEQTAAFYEELGMQCIRCPFKHVNSIGGSFHCATVDLVRS</sequence>